<reference evidence="5" key="1">
    <citation type="submission" date="2016-10" db="EMBL/GenBank/DDBJ databases">
        <authorList>
            <person name="Varghese N."/>
            <person name="Submissions S."/>
        </authorList>
    </citation>
    <scope>NUCLEOTIDE SEQUENCE [LARGE SCALE GENOMIC DNA]</scope>
    <source>
        <strain evidence="5">DSM 10002</strain>
    </source>
</reference>
<evidence type="ECO:0000313" key="5">
    <source>
        <dbReference type="Proteomes" id="UP000214355"/>
    </source>
</evidence>
<dbReference type="PANTHER" id="PTHR43191:SF2">
    <property type="entry name" value="RRNA METHYLTRANSFERASE 3, MITOCHONDRIAL"/>
    <property type="match status" value="1"/>
</dbReference>
<dbReference type="GO" id="GO:0003723">
    <property type="term" value="F:RNA binding"/>
    <property type="evidence" value="ECO:0007669"/>
    <property type="project" value="InterPro"/>
</dbReference>
<dbReference type="GO" id="GO:0032259">
    <property type="term" value="P:methylation"/>
    <property type="evidence" value="ECO:0007669"/>
    <property type="project" value="UniProtKB-KW"/>
</dbReference>
<dbReference type="STRING" id="131112.SAMN04489737_1271"/>
<dbReference type="SUPFAM" id="SSF55315">
    <property type="entry name" value="L30e-like"/>
    <property type="match status" value="1"/>
</dbReference>
<name>A0A1H2LJA1_9ACTO</name>
<keyword evidence="5" id="KW-1185">Reference proteome</keyword>
<evidence type="ECO:0000256" key="2">
    <source>
        <dbReference type="ARBA" id="ARBA00022679"/>
    </source>
</evidence>
<dbReference type="SUPFAM" id="SSF75217">
    <property type="entry name" value="alpha/beta knot"/>
    <property type="match status" value="1"/>
</dbReference>
<dbReference type="InterPro" id="IPR001537">
    <property type="entry name" value="SpoU_MeTrfase"/>
</dbReference>
<evidence type="ECO:0000313" key="4">
    <source>
        <dbReference type="EMBL" id="SDU80661.1"/>
    </source>
</evidence>
<dbReference type="PANTHER" id="PTHR43191">
    <property type="entry name" value="RRNA METHYLTRANSFERASE 3"/>
    <property type="match status" value="1"/>
</dbReference>
<dbReference type="InterPro" id="IPR029028">
    <property type="entry name" value="Alpha/beta_knot_MTases"/>
</dbReference>
<dbReference type="Gene3D" id="3.30.1330.30">
    <property type="match status" value="1"/>
</dbReference>
<proteinExistence type="predicted"/>
<keyword evidence="1 4" id="KW-0489">Methyltransferase</keyword>
<keyword evidence="2 4" id="KW-0808">Transferase</keyword>
<dbReference type="InterPro" id="IPR051259">
    <property type="entry name" value="rRNA_Methyltransferase"/>
</dbReference>
<accession>A0A1H2LJA1</accession>
<evidence type="ECO:0000259" key="3">
    <source>
        <dbReference type="Pfam" id="PF00588"/>
    </source>
</evidence>
<dbReference type="InterPro" id="IPR029064">
    <property type="entry name" value="Ribosomal_eL30-like_sf"/>
</dbReference>
<dbReference type="Proteomes" id="UP000214355">
    <property type="component" value="Chromosome I"/>
</dbReference>
<evidence type="ECO:0000256" key="1">
    <source>
        <dbReference type="ARBA" id="ARBA00022603"/>
    </source>
</evidence>
<dbReference type="Gene3D" id="3.40.1280.10">
    <property type="match status" value="1"/>
</dbReference>
<dbReference type="Pfam" id="PF00588">
    <property type="entry name" value="SpoU_methylase"/>
    <property type="match status" value="1"/>
</dbReference>
<dbReference type="RefSeq" id="WP_091281199.1">
    <property type="nucleotide sequence ID" value="NZ_JABAPH010000031.1"/>
</dbReference>
<dbReference type="GO" id="GO:0006396">
    <property type="term" value="P:RNA processing"/>
    <property type="evidence" value="ECO:0007669"/>
    <property type="project" value="InterPro"/>
</dbReference>
<dbReference type="OrthoDB" id="9794400at2"/>
<protein>
    <submittedName>
        <fullName evidence="4">RNA methyltransferase, TrmH family</fullName>
    </submittedName>
</protein>
<dbReference type="InterPro" id="IPR029026">
    <property type="entry name" value="tRNA_m1G_MTases_N"/>
</dbReference>
<dbReference type="AlphaFoldDB" id="A0A1H2LJA1"/>
<dbReference type="CDD" id="cd18095">
    <property type="entry name" value="SpoU-like_rRNA-MTase"/>
    <property type="match status" value="1"/>
</dbReference>
<dbReference type="GO" id="GO:0008173">
    <property type="term" value="F:RNA methyltransferase activity"/>
    <property type="evidence" value="ECO:0007669"/>
    <property type="project" value="InterPro"/>
</dbReference>
<organism evidence="4 5">
    <name type="scientific">Arcanobacterium phocae</name>
    <dbReference type="NCBI Taxonomy" id="131112"/>
    <lineage>
        <taxon>Bacteria</taxon>
        <taxon>Bacillati</taxon>
        <taxon>Actinomycetota</taxon>
        <taxon>Actinomycetes</taxon>
        <taxon>Actinomycetales</taxon>
        <taxon>Actinomycetaceae</taxon>
        <taxon>Arcanobacterium</taxon>
    </lineage>
</organism>
<gene>
    <name evidence="4" type="ORF">SAMN04489737_1271</name>
</gene>
<feature type="domain" description="tRNA/rRNA methyltransferase SpoU type" evidence="3">
    <location>
        <begin position="116"/>
        <end position="273"/>
    </location>
</feature>
<sequence>MPRTPMMTLSGQLKKALGLSRRKARIEYEQALVEGPQAVREALAEMPNQVRDVYVTEPALERYPDIDELLIHVDPYTHVLPCELSEQHAPNAQGIFAVISIPDEEELDVVFARSQLLVCMVEGSDPGNVGTIIRSADAAGAGGVILGSGSVDATNPKVLRSTAGSYFHLPIIEDEDVSQVVDRAKLADFQVLIADGDGEYDLATLSDQALLSSQEHNPLADIDLRRPTLWLVGNEARGFTPQQLAWADARVRIPMWGKSESLNVAMATGLCLYASAQAQNRNTAC</sequence>
<dbReference type="EMBL" id="LT629804">
    <property type="protein sequence ID" value="SDU80661.1"/>
    <property type="molecule type" value="Genomic_DNA"/>
</dbReference>
<dbReference type="GeneID" id="65345005"/>